<evidence type="ECO:0000313" key="3">
    <source>
        <dbReference type="EMBL" id="CRY95315.1"/>
    </source>
</evidence>
<dbReference type="EMBL" id="LN853219">
    <property type="protein sequence ID" value="CRY95315.1"/>
    <property type="molecule type" value="Genomic_DNA"/>
</dbReference>
<protein>
    <recommendedName>
        <fullName evidence="2">MobA/VirD2-like nuclease domain-containing protein</fullName>
    </recommendedName>
</protein>
<proteinExistence type="predicted"/>
<accession>A0A0H5Q1S2</accession>
<feature type="domain" description="MobA/VirD2-like nuclease" evidence="2">
    <location>
        <begin position="51"/>
        <end position="124"/>
    </location>
</feature>
<dbReference type="Pfam" id="PF03432">
    <property type="entry name" value="Relaxase"/>
    <property type="match status" value="1"/>
</dbReference>
<organism evidence="3">
    <name type="scientific">uncultured prokaryote</name>
    <dbReference type="NCBI Taxonomy" id="198431"/>
    <lineage>
        <taxon>unclassified sequences</taxon>
        <taxon>environmental samples</taxon>
    </lineage>
</organism>
<evidence type="ECO:0000259" key="2">
    <source>
        <dbReference type="Pfam" id="PF03432"/>
    </source>
</evidence>
<reference evidence="3" key="2">
    <citation type="submission" date="2015-07" db="EMBL/GenBank/DDBJ databases">
        <title>Plasmids, circular viruses and viroids from rat gut.</title>
        <authorList>
            <person name="Jorgensen T.J."/>
            <person name="Hansen M.A."/>
            <person name="Xu Z."/>
            <person name="Tabak M.A."/>
            <person name="Sorensen S.J."/>
            <person name="Hansen L.H."/>
        </authorList>
    </citation>
    <scope>NUCLEOTIDE SEQUENCE</scope>
    <source>
        <plasmid evidence="3">pRGRH0588</plasmid>
    </source>
</reference>
<feature type="compositionally biased region" description="Basic and acidic residues" evidence="1">
    <location>
        <begin position="272"/>
        <end position="288"/>
    </location>
</feature>
<dbReference type="AlphaFoldDB" id="A0A0H5Q1S2"/>
<feature type="region of interest" description="Disordered" evidence="1">
    <location>
        <begin position="272"/>
        <end position="367"/>
    </location>
</feature>
<evidence type="ECO:0000256" key="1">
    <source>
        <dbReference type="SAM" id="MobiDB-lite"/>
    </source>
</evidence>
<geneLocation type="plasmid" evidence="3">
    <name>pRGRH0588</name>
</geneLocation>
<feature type="region of interest" description="Disordered" evidence="1">
    <location>
        <begin position="477"/>
        <end position="500"/>
    </location>
</feature>
<keyword evidence="3" id="KW-0614">Plasmid</keyword>
<name>A0A0H5Q1S2_9ZZZZ</name>
<dbReference type="InterPro" id="IPR005094">
    <property type="entry name" value="Endonuclease_MobA/VirD2"/>
</dbReference>
<feature type="compositionally biased region" description="Basic and acidic residues" evidence="1">
    <location>
        <begin position="294"/>
        <end position="308"/>
    </location>
</feature>
<sequence>MIIKIHSRGIGSGSGPVDYLLGKDRDREDARLDRGDPEQMIQLIDSTHFAQKYTSGVLSFAERDLEEHQKQQIMDSFERTLLPGLDKDQYSVLWVQHQDKDRLELNFVVANVELQSGKRLQPYYDPVDRPRLNAWKDLVNDHYQLHDPNDPINKRELCTPNNLPKHKEEASKAITDGLLKVAESGSIKSRSDVIKTLESAGFEIARSTPKSISIKDPDGGRNIRLKGKIYEQDFRFGKELRGEIERASEGYRADRSNRVQEARKTLDRLAERKRESNQLRYHRAEPTHTPDYIKNMDDRIHRYSDSDRPSMGYFDVPKPQNQQKRRIDRSTEPSHPRVSEQGGQREITGLYRHQEPQTTMRSSEQGRRDLEQWQSNGSNGVLNDDRVRKALARSFGTSTGTTTAEGSRFTEDVRAYTAGQSERQGSIQELVREHQRNRPDPKRTLEQISTACEQLERSATGLQDTKRNLDQAIASARNASTQAKEMNEPQLRSSPSFRMR</sequence>
<feature type="compositionally biased region" description="Basic and acidic residues" evidence="1">
    <location>
        <begin position="328"/>
        <end position="338"/>
    </location>
</feature>
<reference evidence="3" key="1">
    <citation type="submission" date="2015-06" db="EMBL/GenBank/DDBJ databases">
        <authorList>
            <person name="Joergensen T."/>
        </authorList>
    </citation>
    <scope>NUCLEOTIDE SEQUENCE</scope>
    <source>
        <plasmid evidence="3">pRGRH0588</plasmid>
    </source>
</reference>